<dbReference type="PANTHER" id="PTHR36920:SF1">
    <property type="entry name" value="OUTER MEMBRANE PROTEIN W"/>
    <property type="match status" value="1"/>
</dbReference>
<protein>
    <submittedName>
        <fullName evidence="3">Outer membrane beta-barrel protein</fullName>
    </submittedName>
</protein>
<reference evidence="3 4" key="1">
    <citation type="submission" date="2019-09" db="EMBL/GenBank/DDBJ databases">
        <title>Parvibaculum sedimenti sp. nov., isolated from sediment.</title>
        <authorList>
            <person name="Wang Y."/>
        </authorList>
    </citation>
    <scope>NUCLEOTIDE SEQUENCE [LARGE SCALE GENOMIC DNA]</scope>
    <source>
        <strain evidence="3 4">HXT-9</strain>
    </source>
</reference>
<dbReference type="EMBL" id="WESC01000003">
    <property type="protein sequence ID" value="KAB7741761.1"/>
    <property type="molecule type" value="Genomic_DNA"/>
</dbReference>
<accession>A0A6N6VL49</accession>
<evidence type="ECO:0000256" key="1">
    <source>
        <dbReference type="ARBA" id="ARBA00009330"/>
    </source>
</evidence>
<name>A0A6N6VL49_9HYPH</name>
<dbReference type="SUPFAM" id="SSF56925">
    <property type="entry name" value="OMPA-like"/>
    <property type="match status" value="1"/>
</dbReference>
<feature type="chain" id="PRO_5026979941" evidence="2">
    <location>
        <begin position="19"/>
        <end position="199"/>
    </location>
</feature>
<dbReference type="GO" id="GO:0019867">
    <property type="term" value="C:outer membrane"/>
    <property type="evidence" value="ECO:0007669"/>
    <property type="project" value="InterPro"/>
</dbReference>
<proteinExistence type="inferred from homology"/>
<keyword evidence="2" id="KW-0732">Signal</keyword>
<dbReference type="AlphaFoldDB" id="A0A6N6VL49"/>
<dbReference type="GO" id="GO:0055085">
    <property type="term" value="P:transmembrane transport"/>
    <property type="evidence" value="ECO:0007669"/>
    <property type="project" value="TreeGrafter"/>
</dbReference>
<evidence type="ECO:0000313" key="3">
    <source>
        <dbReference type="EMBL" id="KAB7741761.1"/>
    </source>
</evidence>
<dbReference type="PANTHER" id="PTHR36920">
    <property type="match status" value="1"/>
</dbReference>
<dbReference type="InterPro" id="IPR011250">
    <property type="entry name" value="OMP/PagP_B-barrel"/>
</dbReference>
<sequence length="199" mass="21166">MALGALLGTTALSAPVLAADAFQGKSAGDFLVRARGIYVIPDEKLDGISGLSISNEVVPEVDFSYFVTDNIAFELIAATTRHEVSIPSASLGKVSLLPPTLTVQYHFMPKAQFSPYVGAGLNYTFFYNVDSGDFSSVKYDNHVGYALQAGVDYALGGNWSLNADVKKIFLKTDAHVSGVGTVGTTIDPWIVGLGVGYRF</sequence>
<dbReference type="InterPro" id="IPR005618">
    <property type="entry name" value="OMPW"/>
</dbReference>
<evidence type="ECO:0000313" key="4">
    <source>
        <dbReference type="Proteomes" id="UP000468901"/>
    </source>
</evidence>
<keyword evidence="4" id="KW-1185">Reference proteome</keyword>
<feature type="signal peptide" evidence="2">
    <location>
        <begin position="1"/>
        <end position="18"/>
    </location>
</feature>
<evidence type="ECO:0000256" key="2">
    <source>
        <dbReference type="SAM" id="SignalP"/>
    </source>
</evidence>
<dbReference type="Pfam" id="PF03922">
    <property type="entry name" value="OmpW"/>
    <property type="match status" value="1"/>
</dbReference>
<comment type="similarity">
    <text evidence="1">Belongs to the OmpW/AlkL family.</text>
</comment>
<dbReference type="Gene3D" id="2.40.160.20">
    <property type="match status" value="1"/>
</dbReference>
<organism evidence="3 4">
    <name type="scientific">Parvibaculum sedimenti</name>
    <dbReference type="NCBI Taxonomy" id="2608632"/>
    <lineage>
        <taxon>Bacteria</taxon>
        <taxon>Pseudomonadati</taxon>
        <taxon>Pseudomonadota</taxon>
        <taxon>Alphaproteobacteria</taxon>
        <taxon>Hyphomicrobiales</taxon>
        <taxon>Parvibaculaceae</taxon>
        <taxon>Parvibaculum</taxon>
    </lineage>
</organism>
<comment type="caution">
    <text evidence="3">The sequence shown here is derived from an EMBL/GenBank/DDBJ whole genome shotgun (WGS) entry which is preliminary data.</text>
</comment>
<dbReference type="Proteomes" id="UP000468901">
    <property type="component" value="Unassembled WGS sequence"/>
</dbReference>
<gene>
    <name evidence="3" type="ORF">F2P47_03850</name>
</gene>